<dbReference type="NCBIfam" id="TIGR03023">
    <property type="entry name" value="WcaJ_sugtrans"/>
    <property type="match status" value="1"/>
</dbReference>
<evidence type="ECO:0000256" key="7">
    <source>
        <dbReference type="SAM" id="Phobius"/>
    </source>
</evidence>
<dbReference type="Proteomes" id="UP001169862">
    <property type="component" value="Unassembled WGS sequence"/>
</dbReference>
<accession>A0AAW7XJG5</accession>
<evidence type="ECO:0000313" key="10">
    <source>
        <dbReference type="Proteomes" id="UP001169862"/>
    </source>
</evidence>
<feature type="transmembrane region" description="Helical" evidence="7">
    <location>
        <begin position="60"/>
        <end position="81"/>
    </location>
</feature>
<comment type="similarity">
    <text evidence="2">Belongs to the bacterial sugar transferase family.</text>
</comment>
<dbReference type="EMBL" id="JAUOPG010000008">
    <property type="protein sequence ID" value="MDO6454352.1"/>
    <property type="molecule type" value="Genomic_DNA"/>
</dbReference>
<dbReference type="InterPro" id="IPR017475">
    <property type="entry name" value="EPS_sugar_tfrase"/>
</dbReference>
<dbReference type="InterPro" id="IPR017473">
    <property type="entry name" value="Undecaprenyl-P_gluc_Ptfrase"/>
</dbReference>
<dbReference type="InterPro" id="IPR003362">
    <property type="entry name" value="Bact_transf"/>
</dbReference>
<evidence type="ECO:0000256" key="5">
    <source>
        <dbReference type="ARBA" id="ARBA00022989"/>
    </source>
</evidence>
<dbReference type="PANTHER" id="PTHR30576:SF0">
    <property type="entry name" value="UNDECAPRENYL-PHOSPHATE N-ACETYLGALACTOSAMINYL 1-PHOSPHATE TRANSFERASE-RELATED"/>
    <property type="match status" value="1"/>
</dbReference>
<reference evidence="9" key="1">
    <citation type="submission" date="2023-07" db="EMBL/GenBank/DDBJ databases">
        <title>Genome content predicts the carbon catabolic preferences of heterotrophic bacteria.</title>
        <authorList>
            <person name="Gralka M."/>
        </authorList>
    </citation>
    <scope>NUCLEOTIDE SEQUENCE</scope>
    <source>
        <strain evidence="9">I2M16</strain>
    </source>
</reference>
<dbReference type="AlphaFoldDB" id="A0AAW7XJG5"/>
<dbReference type="PANTHER" id="PTHR30576">
    <property type="entry name" value="COLANIC BIOSYNTHESIS UDP-GLUCOSE LIPID CARRIER TRANSFERASE"/>
    <property type="match status" value="1"/>
</dbReference>
<keyword evidence="5 7" id="KW-1133">Transmembrane helix</keyword>
<dbReference type="Pfam" id="PF13727">
    <property type="entry name" value="CoA_binding_3"/>
    <property type="match status" value="1"/>
</dbReference>
<dbReference type="RefSeq" id="WP_303550966.1">
    <property type="nucleotide sequence ID" value="NZ_JAUOPG010000008.1"/>
</dbReference>
<feature type="transmembrane region" description="Helical" evidence="7">
    <location>
        <begin position="123"/>
        <end position="145"/>
    </location>
</feature>
<evidence type="ECO:0000259" key="8">
    <source>
        <dbReference type="Pfam" id="PF02397"/>
    </source>
</evidence>
<evidence type="ECO:0000256" key="1">
    <source>
        <dbReference type="ARBA" id="ARBA00004141"/>
    </source>
</evidence>
<name>A0AAW7XJG5_9GAMM</name>
<comment type="caution">
    <text evidence="9">The sequence shown here is derived from an EMBL/GenBank/DDBJ whole genome shotgun (WGS) entry which is preliminary data.</text>
</comment>
<sequence>MNIKTSPRLPVSSSMARNKRLLKNHETFAFWVQLGADIGVVFFSLYLLTLFKTGEFNPHYRFLMVITGLSMCGIYVSRGIYRQASTHIKNVMRITVAWFVCLCAVMLVGFVTKTTELFSRQVILLWAPLALFLQIANHVAIGMGIKRYKETYGKHLKALVIGDGATAVHLIQSLNGNRWLPDKVVGVVRGDGGLPDLSVAANLSVPLLGHIAGIRPLIREHKIKRIYIALPMEESEQIQGLHIDLLDMNVDVIWAPDISAMRLLNHSVREVAGTPIISLNESPLTSSRVSMALKAIMDRSIAAIALLCLSPLFIAIAVAVKRSSPGPVFFKQDRTGFDGTVFKVWKFRSMKLHQDAEVVQQAGKEDPRITKVGKFIRRTSIDELPQLFNVLDGSMSLVGPRPHAVSHNNYYSDKINAYLARHRIKPGITGLAQISGYRGETETIDKMEKRVEFDLAYINNWSLMLDVKILFKTPTSLFSKDIY</sequence>
<evidence type="ECO:0000313" key="9">
    <source>
        <dbReference type="EMBL" id="MDO6454352.1"/>
    </source>
</evidence>
<keyword evidence="6 7" id="KW-0472">Membrane</keyword>
<feature type="domain" description="Bacterial sugar transferase" evidence="8">
    <location>
        <begin position="294"/>
        <end position="478"/>
    </location>
</feature>
<evidence type="ECO:0000256" key="2">
    <source>
        <dbReference type="ARBA" id="ARBA00006464"/>
    </source>
</evidence>
<proteinExistence type="inferred from homology"/>
<evidence type="ECO:0000256" key="3">
    <source>
        <dbReference type="ARBA" id="ARBA00022679"/>
    </source>
</evidence>
<evidence type="ECO:0000256" key="4">
    <source>
        <dbReference type="ARBA" id="ARBA00022692"/>
    </source>
</evidence>
<dbReference type="GO" id="GO:0089702">
    <property type="term" value="F:undecaprenyl-phosphate glucose phosphotransferase activity"/>
    <property type="evidence" value="ECO:0007669"/>
    <property type="project" value="UniProtKB-EC"/>
</dbReference>
<keyword evidence="3 9" id="KW-0808">Transferase</keyword>
<feature type="transmembrane region" description="Helical" evidence="7">
    <location>
        <begin position="301"/>
        <end position="320"/>
    </location>
</feature>
<protein>
    <submittedName>
        <fullName evidence="9">Undecaprenyl-phosphate glucose phosphotransferase</fullName>
        <ecNumber evidence="9">2.7.8.31</ecNumber>
    </submittedName>
</protein>
<evidence type="ECO:0000256" key="6">
    <source>
        <dbReference type="ARBA" id="ARBA00023136"/>
    </source>
</evidence>
<keyword evidence="4 7" id="KW-0812">Transmembrane</keyword>
<feature type="transmembrane region" description="Helical" evidence="7">
    <location>
        <begin position="93"/>
        <end position="111"/>
    </location>
</feature>
<comment type="subcellular location">
    <subcellularLocation>
        <location evidence="1">Membrane</location>
        <topology evidence="1">Multi-pass membrane protein</topology>
    </subcellularLocation>
</comment>
<dbReference type="NCBIfam" id="TIGR03025">
    <property type="entry name" value="EPS_sugtrans"/>
    <property type="match status" value="1"/>
</dbReference>
<gene>
    <name evidence="9" type="ORF">Q4490_12330</name>
</gene>
<dbReference type="Pfam" id="PF02397">
    <property type="entry name" value="Bac_transf"/>
    <property type="match status" value="1"/>
</dbReference>
<dbReference type="EC" id="2.7.8.31" evidence="9"/>
<dbReference type="GO" id="GO:0016020">
    <property type="term" value="C:membrane"/>
    <property type="evidence" value="ECO:0007669"/>
    <property type="project" value="UniProtKB-SubCell"/>
</dbReference>
<feature type="transmembrane region" description="Helical" evidence="7">
    <location>
        <begin position="28"/>
        <end position="48"/>
    </location>
</feature>
<dbReference type="Gene3D" id="3.40.50.720">
    <property type="entry name" value="NAD(P)-binding Rossmann-like Domain"/>
    <property type="match status" value="1"/>
</dbReference>
<organism evidence="9 10">
    <name type="scientific">Neptunomonas phycophila</name>
    <dbReference type="NCBI Taxonomy" id="1572645"/>
    <lineage>
        <taxon>Bacteria</taxon>
        <taxon>Pseudomonadati</taxon>
        <taxon>Pseudomonadota</taxon>
        <taxon>Gammaproteobacteria</taxon>
        <taxon>Oceanospirillales</taxon>
        <taxon>Oceanospirillaceae</taxon>
        <taxon>Neptunomonas</taxon>
    </lineage>
</organism>